<evidence type="ECO:0000313" key="7">
    <source>
        <dbReference type="Proteomes" id="UP001249851"/>
    </source>
</evidence>
<dbReference type="InterPro" id="IPR000472">
    <property type="entry name" value="Activin_recp"/>
</dbReference>
<dbReference type="AlphaFoldDB" id="A0AAD9QQV6"/>
<keyword evidence="7" id="KW-1185">Reference proteome</keyword>
<name>A0AAD9QQV6_ACRCE</name>
<evidence type="ECO:0000313" key="6">
    <source>
        <dbReference type="EMBL" id="KAK2565748.1"/>
    </source>
</evidence>
<feature type="signal peptide" evidence="4">
    <location>
        <begin position="1"/>
        <end position="25"/>
    </location>
</feature>
<evidence type="ECO:0000256" key="4">
    <source>
        <dbReference type="SAM" id="SignalP"/>
    </source>
</evidence>
<keyword evidence="2 4" id="KW-0732">Signal</keyword>
<feature type="chain" id="PRO_5042043800" description="Activin types I and II receptor domain-containing protein" evidence="4">
    <location>
        <begin position="26"/>
        <end position="210"/>
    </location>
</feature>
<sequence length="210" mass="24257">MSEIKMDKTLLVSFAIVLVVAHAAASRKCFYFNYATKCLNSSNCSQVMTCESTSNYCYSLHEIRHHGQTQVRLKGCWQPSVYASCLDHRKCQLRPQKSHPHFLFCCCSRDFCNSNNNTQIKLTLDQIHALWISCRQCYLGKENDKVEQGPGRFRAVQLNEALYMATHKMGTIARQKNEEHTYVLQTRKRVHESIGFKFYEGDKDLDLADL</sequence>
<comment type="caution">
    <text evidence="6">The sequence shown here is derived from an EMBL/GenBank/DDBJ whole genome shotgun (WGS) entry which is preliminary data.</text>
</comment>
<dbReference type="SUPFAM" id="SSF57302">
    <property type="entry name" value="Snake toxin-like"/>
    <property type="match status" value="1"/>
</dbReference>
<organism evidence="6 7">
    <name type="scientific">Acropora cervicornis</name>
    <name type="common">Staghorn coral</name>
    <dbReference type="NCBI Taxonomy" id="6130"/>
    <lineage>
        <taxon>Eukaryota</taxon>
        <taxon>Metazoa</taxon>
        <taxon>Cnidaria</taxon>
        <taxon>Anthozoa</taxon>
        <taxon>Hexacorallia</taxon>
        <taxon>Scleractinia</taxon>
        <taxon>Astrocoeniina</taxon>
        <taxon>Acroporidae</taxon>
        <taxon>Acropora</taxon>
    </lineage>
</organism>
<evidence type="ECO:0000259" key="5">
    <source>
        <dbReference type="Pfam" id="PF01064"/>
    </source>
</evidence>
<dbReference type="Proteomes" id="UP001249851">
    <property type="component" value="Unassembled WGS sequence"/>
</dbReference>
<evidence type="ECO:0000256" key="2">
    <source>
        <dbReference type="ARBA" id="ARBA00022729"/>
    </source>
</evidence>
<protein>
    <recommendedName>
        <fullName evidence="5">Activin types I and II receptor domain-containing protein</fullName>
    </recommendedName>
</protein>
<dbReference type="CDD" id="cd23533">
    <property type="entry name" value="TFP_LU_ECD_BMPR2_like"/>
    <property type="match status" value="1"/>
</dbReference>
<dbReference type="Pfam" id="PF01064">
    <property type="entry name" value="Activin_recp"/>
    <property type="match status" value="1"/>
</dbReference>
<dbReference type="InterPro" id="IPR045860">
    <property type="entry name" value="Snake_toxin-like_sf"/>
</dbReference>
<dbReference type="GO" id="GO:0016020">
    <property type="term" value="C:membrane"/>
    <property type="evidence" value="ECO:0007669"/>
    <property type="project" value="UniProtKB-SubCell"/>
</dbReference>
<evidence type="ECO:0000256" key="1">
    <source>
        <dbReference type="ARBA" id="ARBA00004370"/>
    </source>
</evidence>
<dbReference type="Gene3D" id="2.10.60.10">
    <property type="entry name" value="CD59"/>
    <property type="match status" value="1"/>
</dbReference>
<gene>
    <name evidence="6" type="ORF">P5673_010926</name>
</gene>
<reference evidence="6" key="1">
    <citation type="journal article" date="2023" name="G3 (Bethesda)">
        <title>Whole genome assembly and annotation of the endangered Caribbean coral Acropora cervicornis.</title>
        <authorList>
            <person name="Selwyn J.D."/>
            <person name="Vollmer S.V."/>
        </authorList>
    </citation>
    <scope>NUCLEOTIDE SEQUENCE</scope>
    <source>
        <strain evidence="6">K2</strain>
    </source>
</reference>
<evidence type="ECO:0000256" key="3">
    <source>
        <dbReference type="ARBA" id="ARBA00023136"/>
    </source>
</evidence>
<reference evidence="6" key="2">
    <citation type="journal article" date="2023" name="Science">
        <title>Genomic signatures of disease resistance in endangered staghorn corals.</title>
        <authorList>
            <person name="Vollmer S.V."/>
            <person name="Selwyn J.D."/>
            <person name="Despard B.A."/>
            <person name="Roesel C.L."/>
        </authorList>
    </citation>
    <scope>NUCLEOTIDE SEQUENCE</scope>
    <source>
        <strain evidence="6">K2</strain>
    </source>
</reference>
<comment type="subcellular location">
    <subcellularLocation>
        <location evidence="1">Membrane</location>
    </subcellularLocation>
</comment>
<feature type="domain" description="Activin types I and II receptor" evidence="5">
    <location>
        <begin position="37"/>
        <end position="115"/>
    </location>
</feature>
<keyword evidence="3" id="KW-0472">Membrane</keyword>
<accession>A0AAD9QQV6</accession>
<dbReference type="EMBL" id="JARQWQ010000019">
    <property type="protein sequence ID" value="KAK2565748.1"/>
    <property type="molecule type" value="Genomic_DNA"/>
</dbReference>
<dbReference type="GO" id="GO:0004675">
    <property type="term" value="F:transmembrane receptor protein serine/threonine kinase activity"/>
    <property type="evidence" value="ECO:0007669"/>
    <property type="project" value="InterPro"/>
</dbReference>
<proteinExistence type="predicted"/>